<proteinExistence type="predicted"/>
<dbReference type="AlphaFoldDB" id="A0A133KWP1"/>
<organism evidence="1 2">
    <name type="scientific">Heyndrickxia coagulans</name>
    <name type="common">Weizmannia coagulans</name>
    <dbReference type="NCBI Taxonomy" id="1398"/>
    <lineage>
        <taxon>Bacteria</taxon>
        <taxon>Bacillati</taxon>
        <taxon>Bacillota</taxon>
        <taxon>Bacilli</taxon>
        <taxon>Bacillales</taxon>
        <taxon>Bacillaceae</taxon>
        <taxon>Heyndrickxia</taxon>
    </lineage>
</organism>
<gene>
    <name evidence="1" type="ORF">HMPREF3213_01189</name>
</gene>
<sequence length="39" mass="4460">MDDPASLKLLTGTRRKLPGHKGTRKKQCLSFLPISEIWH</sequence>
<reference evidence="2" key="1">
    <citation type="submission" date="2016-01" db="EMBL/GenBank/DDBJ databases">
        <authorList>
            <person name="Mitreva M."/>
            <person name="Pepin K.H."/>
            <person name="Mihindukulasuriya K.A."/>
            <person name="Fulton R."/>
            <person name="Fronick C."/>
            <person name="O'Laughlin M."/>
            <person name="Miner T."/>
            <person name="Herter B."/>
            <person name="Rosa B.A."/>
            <person name="Cordes M."/>
            <person name="Tomlinson C."/>
            <person name="Wollam A."/>
            <person name="Palsikar V.B."/>
            <person name="Mardis E.R."/>
            <person name="Wilson R.K."/>
        </authorList>
    </citation>
    <scope>NUCLEOTIDE SEQUENCE [LARGE SCALE GENOMIC DNA]</scope>
    <source>
        <strain evidence="2">GED7749B</strain>
    </source>
</reference>
<name>A0A133KWP1_HEYCO</name>
<dbReference type="EMBL" id="LRPN01000035">
    <property type="protein sequence ID" value="KWZ83815.1"/>
    <property type="molecule type" value="Genomic_DNA"/>
</dbReference>
<dbReference type="PATRIC" id="fig|1398.22.peg.1202"/>
<dbReference type="Proteomes" id="UP000070376">
    <property type="component" value="Unassembled WGS sequence"/>
</dbReference>
<protein>
    <submittedName>
        <fullName evidence="1">Uncharacterized protein</fullName>
    </submittedName>
</protein>
<accession>A0A133KWP1</accession>
<evidence type="ECO:0000313" key="1">
    <source>
        <dbReference type="EMBL" id="KWZ83815.1"/>
    </source>
</evidence>
<comment type="caution">
    <text evidence="1">The sequence shown here is derived from an EMBL/GenBank/DDBJ whole genome shotgun (WGS) entry which is preliminary data.</text>
</comment>
<evidence type="ECO:0000313" key="2">
    <source>
        <dbReference type="Proteomes" id="UP000070376"/>
    </source>
</evidence>